<feature type="region of interest" description="Disordered" evidence="1">
    <location>
        <begin position="626"/>
        <end position="653"/>
    </location>
</feature>
<keyword evidence="5" id="KW-1185">Reference proteome</keyword>
<dbReference type="Pfam" id="PF09709">
    <property type="entry name" value="Cas_Csd1"/>
    <property type="match status" value="1"/>
</dbReference>
<name>A0A2V4V408_PAEBA</name>
<reference evidence="2 4" key="1">
    <citation type="submission" date="2018-06" db="EMBL/GenBank/DDBJ databases">
        <title>Genomic Encyclopedia of Type Strains, Phase III (KMG-III): the genomes of soil and plant-associated and newly described type strains.</title>
        <authorList>
            <person name="Whitman W."/>
        </authorList>
    </citation>
    <scope>NUCLEOTIDE SEQUENCE [LARGE SCALE GENOMIC DNA]</scope>
    <source>
        <strain evidence="2 4">CECT 7022</strain>
    </source>
</reference>
<gene>
    <name evidence="3" type="primary">cas8c</name>
    <name evidence="2" type="ORF">DFQ00_1156</name>
    <name evidence="3" type="ORF">HUB98_22215</name>
</gene>
<dbReference type="EMBL" id="QJSW01000015">
    <property type="protein sequence ID" value="PYE47157.1"/>
    <property type="molecule type" value="Genomic_DNA"/>
</dbReference>
<dbReference type="RefSeq" id="WP_110898237.1">
    <property type="nucleotide sequence ID" value="NZ_CP054614.1"/>
</dbReference>
<dbReference type="EMBL" id="CP054614">
    <property type="protein sequence ID" value="QKS58674.1"/>
    <property type="molecule type" value="Genomic_DNA"/>
</dbReference>
<protein>
    <submittedName>
        <fullName evidence="2">CRISPR-associated Csd1 family protein</fullName>
    </submittedName>
    <submittedName>
        <fullName evidence="3">Type I-C CRISPR-associated protein Cas8c/Csd1</fullName>
    </submittedName>
</protein>
<dbReference type="OrthoDB" id="5389988at2"/>
<dbReference type="AlphaFoldDB" id="A0A2V4V408"/>
<evidence type="ECO:0000313" key="3">
    <source>
        <dbReference type="EMBL" id="QKS58674.1"/>
    </source>
</evidence>
<dbReference type="Proteomes" id="UP000247790">
    <property type="component" value="Unassembled WGS sequence"/>
</dbReference>
<reference evidence="3 5" key="2">
    <citation type="submission" date="2020-06" db="EMBL/GenBank/DDBJ databases">
        <title>Complete genome of Paenibacillus barcinonensis KACC11450.</title>
        <authorList>
            <person name="Kim M."/>
            <person name="Park Y.-J."/>
            <person name="Shin J.-H."/>
        </authorList>
    </citation>
    <scope>NUCLEOTIDE SEQUENCE [LARGE SCALE GENOMIC DNA]</scope>
    <source>
        <strain evidence="3 5">KACC11450</strain>
    </source>
</reference>
<dbReference type="CDD" id="cd09757">
    <property type="entry name" value="Cas8c_I-C"/>
    <property type="match status" value="1"/>
</dbReference>
<evidence type="ECO:0000256" key="1">
    <source>
        <dbReference type="SAM" id="MobiDB-lite"/>
    </source>
</evidence>
<dbReference type="Proteomes" id="UP000509327">
    <property type="component" value="Chromosome"/>
</dbReference>
<evidence type="ECO:0000313" key="2">
    <source>
        <dbReference type="EMBL" id="PYE47157.1"/>
    </source>
</evidence>
<evidence type="ECO:0000313" key="4">
    <source>
        <dbReference type="Proteomes" id="UP000247790"/>
    </source>
</evidence>
<sequence length="653" mass="74193">MNWLANLSKTYDDHAKVVGQFETKKNGKEYALIPISHTTQTAHIEVHLNASGEIVNARVVDKNDGSTIIPCTEAAASRTSAPVPYPLFDKLMYVAGDYTSYCGEVKGTPHQDYVAQLKAWCESPFSHAKVQSVLDYVSKGTLIADLVDRGVLHTDNRGKLLDKWVAGAEDQESEKPKIFNVIASDQSGAFVRFRVNIPGQPESRLWRDASVQQSFIQFYEMSLQDKDICFVTGNYLPVADKHASRIRHSGDKSKLISANDSSGFTFRGRFRTSREAAAVSYDVSQKGHNALKWLIDKQGTTIDGKVFLVWGSTSLNMPEPQKDNFNLWEDEDDEGIIDGDTTHKEYALQVRKALYGFRYDGEYQSKHKVTIMIVDAATPGRMSIMYYQRVDQNEYLDRIAVWHESCYWLYRNWKSKDGKKVRSIGTPTPKEIAFAAYGQRASDKIVKGLMERMLPCIIDQQPIPLDIVRSAIHRASNPVGIEDGGWEETLGITCALVRKHHESEGFEMTLNTETADRNYLFGRLLAVADVLEERELDREKVRSEGTNRRATNAIRYMNIFSQRPERTWKIIYESLHPHLTRMGGKASNYNRLIQEISDKFKIEDFNDRPLSGLYLLGYSSQRNDLYTSKKDKDSLTTTPEDHEENQSNEQGDN</sequence>
<organism evidence="2 4">
    <name type="scientific">Paenibacillus barcinonensis</name>
    <dbReference type="NCBI Taxonomy" id="198119"/>
    <lineage>
        <taxon>Bacteria</taxon>
        <taxon>Bacillati</taxon>
        <taxon>Bacillota</taxon>
        <taxon>Bacilli</taxon>
        <taxon>Bacillales</taxon>
        <taxon>Paenibacillaceae</taxon>
        <taxon>Paenibacillus</taxon>
    </lineage>
</organism>
<evidence type="ECO:0000313" key="5">
    <source>
        <dbReference type="Proteomes" id="UP000509327"/>
    </source>
</evidence>
<dbReference type="NCBIfam" id="TIGR01863">
    <property type="entry name" value="cas_Csd1"/>
    <property type="match status" value="1"/>
</dbReference>
<accession>A0A2V4V408</accession>
<dbReference type="InterPro" id="IPR010144">
    <property type="entry name" value="CRISPR-assoc_prot_Csd1-typ"/>
</dbReference>
<proteinExistence type="predicted"/>